<evidence type="ECO:0000313" key="2">
    <source>
        <dbReference type="EMBL" id="KGE86041.1"/>
    </source>
</evidence>
<proteinExistence type="predicted"/>
<keyword evidence="3" id="KW-1185">Reference proteome</keyword>
<dbReference type="Proteomes" id="UP000029736">
    <property type="component" value="Unassembled WGS sequence"/>
</dbReference>
<keyword evidence="1" id="KW-1133">Transmembrane helix</keyword>
<feature type="transmembrane region" description="Helical" evidence="1">
    <location>
        <begin position="6"/>
        <end position="27"/>
    </location>
</feature>
<comment type="caution">
    <text evidence="2">The sequence shown here is derived from an EMBL/GenBank/DDBJ whole genome shotgun (WGS) entry which is preliminary data.</text>
</comment>
<sequence length="74" mass="8553">MDYLGLLMELIFLAFGIYLYLFSIGRVQAGDPESRKKAEAFRQRNAWWMRIGALAIIAIMVVNLYLHFLQLSGK</sequence>
<gene>
    <name evidence="2" type="ORF">IX84_23145</name>
</gene>
<feature type="transmembrane region" description="Helical" evidence="1">
    <location>
        <begin position="47"/>
        <end position="68"/>
    </location>
</feature>
<organism evidence="2 3">
    <name type="scientific">Phaeodactylibacter xiamenensis</name>
    <dbReference type="NCBI Taxonomy" id="1524460"/>
    <lineage>
        <taxon>Bacteria</taxon>
        <taxon>Pseudomonadati</taxon>
        <taxon>Bacteroidota</taxon>
        <taxon>Saprospiria</taxon>
        <taxon>Saprospirales</taxon>
        <taxon>Haliscomenobacteraceae</taxon>
        <taxon>Phaeodactylibacter</taxon>
    </lineage>
</organism>
<evidence type="ECO:0000256" key="1">
    <source>
        <dbReference type="SAM" id="Phobius"/>
    </source>
</evidence>
<dbReference type="STRING" id="1524460.IX84_23145"/>
<keyword evidence="1" id="KW-0812">Transmembrane</keyword>
<dbReference type="OrthoDB" id="1496208at2"/>
<protein>
    <submittedName>
        <fullName evidence="2">Uncharacterized protein</fullName>
    </submittedName>
</protein>
<evidence type="ECO:0000313" key="3">
    <source>
        <dbReference type="Proteomes" id="UP000029736"/>
    </source>
</evidence>
<dbReference type="RefSeq" id="WP_044225992.1">
    <property type="nucleotide sequence ID" value="NZ_CAKZLC010000369.1"/>
</dbReference>
<dbReference type="AlphaFoldDB" id="A0A098S1T9"/>
<dbReference type="EMBL" id="JPOS01000082">
    <property type="protein sequence ID" value="KGE86041.1"/>
    <property type="molecule type" value="Genomic_DNA"/>
</dbReference>
<accession>A0A098S1T9</accession>
<keyword evidence="1" id="KW-0472">Membrane</keyword>
<name>A0A098S1T9_9BACT</name>
<reference evidence="2 3" key="1">
    <citation type="journal article" date="2014" name="Int. J. Syst. Evol. Microbiol.">
        <title>Phaeodactylibacter xiamenensis gen. nov., sp. nov., a member of the family Saprospiraceae isolated from the marine alga Phaeodactylum tricornutum.</title>
        <authorList>
            <person name="Chen Z.Jr."/>
            <person name="Lei X."/>
            <person name="Lai Q."/>
            <person name="Li Y."/>
            <person name="Zhang B."/>
            <person name="Zhang J."/>
            <person name="Zhang H."/>
            <person name="Yang L."/>
            <person name="Zheng W."/>
            <person name="Tian Y."/>
            <person name="Yu Z."/>
            <person name="Xu H.Jr."/>
            <person name="Zheng T."/>
        </authorList>
    </citation>
    <scope>NUCLEOTIDE SEQUENCE [LARGE SCALE GENOMIC DNA]</scope>
    <source>
        <strain evidence="2 3">KD52</strain>
    </source>
</reference>